<dbReference type="Gene3D" id="3.40.50.300">
    <property type="entry name" value="P-loop containing nucleotide triphosphate hydrolases"/>
    <property type="match status" value="1"/>
</dbReference>
<keyword evidence="1" id="KW-0547">Nucleotide-binding</keyword>
<evidence type="ECO:0000313" key="1">
    <source>
        <dbReference type="EMBL" id="AXE80186.1"/>
    </source>
</evidence>
<dbReference type="AlphaFoldDB" id="A0A2Z5JII0"/>
<protein>
    <submittedName>
        <fullName evidence="1">BREX system ATP-binding protein BrxD</fullName>
    </submittedName>
</protein>
<dbReference type="InterPro" id="IPR021228">
    <property type="entry name" value="BrxD"/>
</dbReference>
<dbReference type="SUPFAM" id="SSF52540">
    <property type="entry name" value="P-loop containing nucleoside triphosphate hydrolases"/>
    <property type="match status" value="1"/>
</dbReference>
<dbReference type="InterPro" id="IPR027417">
    <property type="entry name" value="P-loop_NTPase"/>
</dbReference>
<dbReference type="NCBIfam" id="NF033438">
    <property type="entry name" value="BREX_BrxD"/>
    <property type="match status" value="1"/>
</dbReference>
<gene>
    <name evidence="1" type="primary">brxD</name>
    <name evidence="1" type="ORF">C5746_28240</name>
</gene>
<name>A0A2Z5JII0_STRAR</name>
<reference evidence="1 2" key="1">
    <citation type="journal article" date="2018" name="Front. Microbiol.">
        <title>Genome Sequencing of Streptomyces atratus SCSIOZH16 and Activation Production of Nocardamine via Metabolic Engineering.</title>
        <authorList>
            <person name="Li Y."/>
            <person name="Zhang C."/>
            <person name="Liu C."/>
            <person name="Ju J."/>
            <person name="Ma J."/>
        </authorList>
    </citation>
    <scope>NUCLEOTIDE SEQUENCE [LARGE SCALE GENOMIC DNA]</scope>
    <source>
        <strain evidence="1 2">SCSIO_ZH16</strain>
    </source>
</reference>
<sequence length="444" mass="48225">MSNDRPERTGSVSAARRREVIDALRRGAVPESGLDLLATGLGRFEDALDAELDTAASGGSVFKAVRGEYGSGKTFFTRWLGERAKRRNFAVTEIQVSETETPLHKLETVYRRLTERLTTSGFPPSALRPVVDAWFYALEEDALAAGAAEENLADEVERLMASRLTEVSRHAPSFATALRGYRTALTSGDEGTAAAVMAWLGGQPHVAASARRAVGVRGDLDHFGAFGFLQGLLTVLRDSGHKGLFVVLDEVETLQRVRSDARDKALNALRQLIDEVHSGRFPGLYLLITGTPAFFEGQQGVQRLAPLAQRLATDFTTDPRFDNPRAVQVRLPGFAQDSLVGLGTTIRDLYTDGARDPERVRAVVDDAYVSDLATAVGGALGGRVGVAPRLFLKKLVGDVLDRVDQFDDFDPRQHYALTMKAAEMSEVERNAAAGNADEIELDLP</sequence>
<keyword evidence="1" id="KW-0067">ATP-binding</keyword>
<evidence type="ECO:0000313" key="2">
    <source>
        <dbReference type="Proteomes" id="UP000252698"/>
    </source>
</evidence>
<dbReference type="RefSeq" id="WP_114246643.1">
    <property type="nucleotide sequence ID" value="NZ_CP027306.1"/>
</dbReference>
<dbReference type="Pfam" id="PF10923">
    <property type="entry name" value="BrxC_BrxD"/>
    <property type="match status" value="1"/>
</dbReference>
<proteinExistence type="predicted"/>
<dbReference type="EMBL" id="CP027306">
    <property type="protein sequence ID" value="AXE80186.1"/>
    <property type="molecule type" value="Genomic_DNA"/>
</dbReference>
<dbReference type="Proteomes" id="UP000252698">
    <property type="component" value="Chromosome"/>
</dbReference>
<dbReference type="GO" id="GO:0005524">
    <property type="term" value="F:ATP binding"/>
    <property type="evidence" value="ECO:0007669"/>
    <property type="project" value="UniProtKB-KW"/>
</dbReference>
<accession>A0A2Z5JII0</accession>
<dbReference type="KEGG" id="sata:C5746_28240"/>
<dbReference type="GeneID" id="95522292"/>
<organism evidence="1 2">
    <name type="scientific">Streptomyces atratus</name>
    <dbReference type="NCBI Taxonomy" id="1893"/>
    <lineage>
        <taxon>Bacteria</taxon>
        <taxon>Bacillati</taxon>
        <taxon>Actinomycetota</taxon>
        <taxon>Actinomycetes</taxon>
        <taxon>Kitasatosporales</taxon>
        <taxon>Streptomycetaceae</taxon>
        <taxon>Streptomyces</taxon>
    </lineage>
</organism>